<evidence type="ECO:0000256" key="2">
    <source>
        <dbReference type="ARBA" id="ARBA00022490"/>
    </source>
</evidence>
<dbReference type="PANTHER" id="PTHR30002:SF4">
    <property type="entry name" value="EPOXYQUEUOSINE REDUCTASE"/>
    <property type="match status" value="1"/>
</dbReference>
<keyword evidence="11" id="KW-1185">Reference proteome</keyword>
<proteinExistence type="predicted"/>
<name>A0A4P7W149_9BACT</name>
<dbReference type="GO" id="GO:0046872">
    <property type="term" value="F:metal ion binding"/>
    <property type="evidence" value="ECO:0007669"/>
    <property type="project" value="UniProtKB-KW"/>
</dbReference>
<dbReference type="Pfam" id="PF08331">
    <property type="entry name" value="QueG_DUF1730"/>
    <property type="match status" value="1"/>
</dbReference>
<keyword evidence="6 10" id="KW-0560">Oxidoreductase</keyword>
<accession>A0A4P7W149</accession>
<evidence type="ECO:0000256" key="7">
    <source>
        <dbReference type="ARBA" id="ARBA00023004"/>
    </source>
</evidence>
<evidence type="ECO:0000256" key="3">
    <source>
        <dbReference type="ARBA" id="ARBA00022694"/>
    </source>
</evidence>
<keyword evidence="2" id="KW-0963">Cytoplasm</keyword>
<keyword evidence="1" id="KW-0004">4Fe-4S</keyword>
<protein>
    <submittedName>
        <fullName evidence="10">tRNA epoxyqueuosine(34) reductase QueG</fullName>
        <ecNumber evidence="10">1.17.99.6</ecNumber>
    </submittedName>
</protein>
<dbReference type="KEGG" id="ddb:E7747_04545"/>
<dbReference type="InterPro" id="IPR004453">
    <property type="entry name" value="QueG"/>
</dbReference>
<evidence type="ECO:0000256" key="5">
    <source>
        <dbReference type="ARBA" id="ARBA00022785"/>
    </source>
</evidence>
<dbReference type="SUPFAM" id="SSF46548">
    <property type="entry name" value="alpha-helical ferredoxin"/>
    <property type="match status" value="1"/>
</dbReference>
<dbReference type="InterPro" id="IPR017900">
    <property type="entry name" value="4Fe4S_Fe_S_CS"/>
</dbReference>
<dbReference type="RefSeq" id="WP_136414381.1">
    <property type="nucleotide sequence ID" value="NZ_CAXHQF010000007.1"/>
</dbReference>
<dbReference type="PROSITE" id="PS51379">
    <property type="entry name" value="4FE4S_FER_2"/>
    <property type="match status" value="1"/>
</dbReference>
<dbReference type="Gene3D" id="3.30.70.20">
    <property type="match status" value="1"/>
</dbReference>
<dbReference type="Proteomes" id="UP000297149">
    <property type="component" value="Chromosome"/>
</dbReference>
<evidence type="ECO:0000256" key="6">
    <source>
        <dbReference type="ARBA" id="ARBA00023002"/>
    </source>
</evidence>
<dbReference type="EC" id="1.17.99.6" evidence="10"/>
<organism evidence="10 11">
    <name type="scientific">Duncaniella dubosii</name>
    <dbReference type="NCBI Taxonomy" id="2518971"/>
    <lineage>
        <taxon>Bacteria</taxon>
        <taxon>Pseudomonadati</taxon>
        <taxon>Bacteroidota</taxon>
        <taxon>Bacteroidia</taxon>
        <taxon>Bacteroidales</taxon>
        <taxon>Muribaculaceae</taxon>
        <taxon>Duncaniella</taxon>
    </lineage>
</organism>
<evidence type="ECO:0000256" key="4">
    <source>
        <dbReference type="ARBA" id="ARBA00022723"/>
    </source>
</evidence>
<evidence type="ECO:0000313" key="11">
    <source>
        <dbReference type="Proteomes" id="UP000297149"/>
    </source>
</evidence>
<dbReference type="EMBL" id="CP039396">
    <property type="protein sequence ID" value="QCD41616.1"/>
    <property type="molecule type" value="Genomic_DNA"/>
</dbReference>
<gene>
    <name evidence="10" type="primary">queG</name>
    <name evidence="10" type="ORF">E7747_04545</name>
</gene>
<dbReference type="NCBIfam" id="TIGR00276">
    <property type="entry name" value="tRNA epoxyqueuosine(34) reductase QueG"/>
    <property type="match status" value="1"/>
</dbReference>
<dbReference type="PROSITE" id="PS00198">
    <property type="entry name" value="4FE4S_FER_1"/>
    <property type="match status" value="1"/>
</dbReference>
<keyword evidence="7" id="KW-0408">Iron</keyword>
<evidence type="ECO:0000259" key="9">
    <source>
        <dbReference type="PROSITE" id="PS51379"/>
    </source>
</evidence>
<keyword evidence="4" id="KW-0479">Metal-binding</keyword>
<sequence length="325" mass="36060">MDAAEIKQLLKAAGAFKSGIAPAEEVDADRMADYDRWLSEGRHASMSYLEKYNDIRRNPALLLPGAKSVISSVFNYWWGRSDSPLKWASYALGDDYHDVVRSRLQSVADTIVRETGAECRVCVDTAPISERYWAVRSGVGFIGLNRQLIVPGAGTHFFLGEIVTTLPLTPDSPETRTCGECRRCLTSCPGGALSDTGLDANRCLSYLTIEHRGDFPATVSSNPAMSDRQADNDQSLSPAIRFGRHIYGCDVCQDVCPHNRFAPISEIEEFRPRPAILQLDTEAILSMKQEDFSTIFRRSAIKRTKLAGLQRNAIKIKANDKNTHN</sequence>
<keyword evidence="3" id="KW-0819">tRNA processing</keyword>
<dbReference type="InterPro" id="IPR013542">
    <property type="entry name" value="QueG_DUF1730"/>
</dbReference>
<dbReference type="GO" id="GO:0051539">
    <property type="term" value="F:4 iron, 4 sulfur cluster binding"/>
    <property type="evidence" value="ECO:0007669"/>
    <property type="project" value="UniProtKB-KW"/>
</dbReference>
<evidence type="ECO:0000313" key="10">
    <source>
        <dbReference type="EMBL" id="QCD41616.1"/>
    </source>
</evidence>
<evidence type="ECO:0000256" key="8">
    <source>
        <dbReference type="ARBA" id="ARBA00023014"/>
    </source>
</evidence>
<reference evidence="11" key="1">
    <citation type="submission" date="2019-02" db="EMBL/GenBank/DDBJ databases">
        <title>Isolation and identification of novel species under the genus Muribaculum.</title>
        <authorList>
            <person name="Miyake S."/>
            <person name="Ding Y."/>
            <person name="Low A."/>
            <person name="Soh M."/>
            <person name="Seedorf H."/>
        </authorList>
    </citation>
    <scope>NUCLEOTIDE SEQUENCE [LARGE SCALE GENOMIC DNA]</scope>
    <source>
        <strain evidence="11">H5</strain>
    </source>
</reference>
<keyword evidence="5" id="KW-0671">Queuosine biosynthesis</keyword>
<dbReference type="AlphaFoldDB" id="A0A4P7W149"/>
<dbReference type="InterPro" id="IPR017896">
    <property type="entry name" value="4Fe4S_Fe-S-bd"/>
</dbReference>
<dbReference type="Pfam" id="PF13484">
    <property type="entry name" value="Fer4_16"/>
    <property type="match status" value="1"/>
</dbReference>
<dbReference type="GO" id="GO:0008616">
    <property type="term" value="P:tRNA queuosine(34) biosynthetic process"/>
    <property type="evidence" value="ECO:0007669"/>
    <property type="project" value="UniProtKB-KW"/>
</dbReference>
<keyword evidence="8" id="KW-0411">Iron-sulfur</keyword>
<feature type="domain" description="4Fe-4S ferredoxin-type" evidence="9">
    <location>
        <begin position="166"/>
        <end position="198"/>
    </location>
</feature>
<dbReference type="PANTHER" id="PTHR30002">
    <property type="entry name" value="EPOXYQUEUOSINE REDUCTASE"/>
    <property type="match status" value="1"/>
</dbReference>
<evidence type="ECO:0000256" key="1">
    <source>
        <dbReference type="ARBA" id="ARBA00022485"/>
    </source>
</evidence>
<dbReference type="GO" id="GO:0052693">
    <property type="term" value="F:epoxyqueuosine reductase activity"/>
    <property type="evidence" value="ECO:0007669"/>
    <property type="project" value="UniProtKB-EC"/>
</dbReference>